<dbReference type="PRINTS" id="PR00146">
    <property type="entry name" value="DHPICSNTHASE"/>
</dbReference>
<sequence>ILLASLTGVDCSAANCLMFNFSRVVESYKLMVKHVRDGDLESARRQQNVITDEGQRHRSAANRLLSAKNQFNQDVKHLARLTQGKQKLLKFRGAMAPVLTPYDSKGEVNVSQIPAYVKYLVANKVDGVYICGTNGEGYNLTLDERFAVIKAWHQEIHSQKAGLLSVANVSSYCLKEAVDLSKRVEALGVDSIAVLPPNYYRPNSIADWVNFIKAIGTAAPNTPLLYYHIPSMAGELNVDLVQAIGEGLKQVPQLAAIKFTDGNVVRLSGLQQYASDLKVFLGFDQTLLTVMTALEYDSSISALWNLPELPEVYKRFLSFNGQLDLAKARVEQNRLIAENTAIKSTGNPILTVKLAFNEKVKHLGIDVVVYCLTYIIRNVESSARLVSRCLKYLEENFIETCFTNFTTKMSVLEQRKQKLLQFKGAMAAVITPYDKNGKVDVSQIGAYVKYLVDIGVNGVYIIGTTGEGYNLTNAERVELARAWRQALDKHRAPLLAVFNVSSNCWRESLDLSREVERLGFDAIAVLPPIYYKPNTVEDWVDALRPVAKAAPNTPLLYYHIPSMAGTFNFDIVDAIGEGIRQIPQLAAMKFTDDNVIRFLEIQKRHKNVFKIFIGFDQ</sequence>
<evidence type="ECO:0000256" key="8">
    <source>
        <dbReference type="ARBA" id="ARBA00023270"/>
    </source>
</evidence>
<evidence type="ECO:0000313" key="12">
    <source>
        <dbReference type="Proteomes" id="UP000759131"/>
    </source>
</evidence>
<evidence type="ECO:0000256" key="7">
    <source>
        <dbReference type="ARBA" id="ARBA00023239"/>
    </source>
</evidence>
<dbReference type="GO" id="GO:0008747">
    <property type="term" value="F:N-acetylneuraminate lyase activity"/>
    <property type="evidence" value="ECO:0007669"/>
    <property type="project" value="UniProtKB-EC"/>
</dbReference>
<keyword evidence="12" id="KW-1185">Reference proteome</keyword>
<dbReference type="EC" id="4.1.3.3" evidence="5"/>
<evidence type="ECO:0000256" key="5">
    <source>
        <dbReference type="ARBA" id="ARBA00012911"/>
    </source>
</evidence>
<dbReference type="Pfam" id="PF00701">
    <property type="entry name" value="DHDPS"/>
    <property type="match status" value="2"/>
</dbReference>
<evidence type="ECO:0000256" key="1">
    <source>
        <dbReference type="ARBA" id="ARBA00004496"/>
    </source>
</evidence>
<dbReference type="CDD" id="cd00408">
    <property type="entry name" value="DHDPS-like"/>
    <property type="match status" value="1"/>
</dbReference>
<dbReference type="PANTHER" id="PTHR12128:SF21">
    <property type="entry name" value="N-ACETYLNEURAMINATE LYASE"/>
    <property type="match status" value="1"/>
</dbReference>
<dbReference type="PROSITE" id="PS00665">
    <property type="entry name" value="DHDPS_1"/>
    <property type="match status" value="1"/>
</dbReference>
<evidence type="ECO:0000256" key="4">
    <source>
        <dbReference type="ARBA" id="ARBA00011881"/>
    </source>
</evidence>
<feature type="non-terminal residue" evidence="11">
    <location>
        <position position="617"/>
    </location>
</feature>
<dbReference type="SMART" id="SM01130">
    <property type="entry name" value="DHDPS"/>
    <property type="match status" value="1"/>
</dbReference>
<comment type="catalytic activity">
    <reaction evidence="10">
        <text>aceneuramate = aldehydo-N-acetyl-D-mannosamine + pyruvate</text>
        <dbReference type="Rhea" id="RHEA:23296"/>
        <dbReference type="ChEBI" id="CHEBI:15361"/>
        <dbReference type="ChEBI" id="CHEBI:17122"/>
        <dbReference type="ChEBI" id="CHEBI:173083"/>
        <dbReference type="EC" id="4.1.3.3"/>
    </reaction>
</comment>
<gene>
    <name evidence="11" type="ORF">OSB1V03_LOCUS14754</name>
</gene>
<dbReference type="Proteomes" id="UP000759131">
    <property type="component" value="Unassembled WGS sequence"/>
</dbReference>
<dbReference type="EMBL" id="OC869052">
    <property type="protein sequence ID" value="CAD7634358.1"/>
    <property type="molecule type" value="Genomic_DNA"/>
</dbReference>
<dbReference type="InterPro" id="IPR013785">
    <property type="entry name" value="Aldolase_TIM"/>
</dbReference>
<organism evidence="11">
    <name type="scientific">Medioppia subpectinata</name>
    <dbReference type="NCBI Taxonomy" id="1979941"/>
    <lineage>
        <taxon>Eukaryota</taxon>
        <taxon>Metazoa</taxon>
        <taxon>Ecdysozoa</taxon>
        <taxon>Arthropoda</taxon>
        <taxon>Chelicerata</taxon>
        <taxon>Arachnida</taxon>
        <taxon>Acari</taxon>
        <taxon>Acariformes</taxon>
        <taxon>Sarcoptiformes</taxon>
        <taxon>Oribatida</taxon>
        <taxon>Brachypylina</taxon>
        <taxon>Oppioidea</taxon>
        <taxon>Oppiidae</taxon>
        <taxon>Medioppia</taxon>
    </lineage>
</organism>
<evidence type="ECO:0000256" key="2">
    <source>
        <dbReference type="ARBA" id="ARBA00004878"/>
    </source>
</evidence>
<protein>
    <recommendedName>
        <fullName evidence="5">N-acetylneuraminate lyase</fullName>
        <ecNumber evidence="5">4.1.3.3</ecNumber>
    </recommendedName>
</protein>
<evidence type="ECO:0000256" key="6">
    <source>
        <dbReference type="ARBA" id="ARBA00022490"/>
    </source>
</evidence>
<feature type="non-terminal residue" evidence="11">
    <location>
        <position position="1"/>
    </location>
</feature>
<keyword evidence="9" id="KW-0119">Carbohydrate metabolism</keyword>
<evidence type="ECO:0000256" key="9">
    <source>
        <dbReference type="ARBA" id="ARBA00023277"/>
    </source>
</evidence>
<dbReference type="AlphaFoldDB" id="A0A7R9L3T6"/>
<proteinExistence type="inferred from homology"/>
<keyword evidence="7" id="KW-0456">Lyase</keyword>
<evidence type="ECO:0000313" key="11">
    <source>
        <dbReference type="EMBL" id="CAD7634358.1"/>
    </source>
</evidence>
<name>A0A7R9L3T6_9ACAR</name>
<evidence type="ECO:0000256" key="3">
    <source>
        <dbReference type="ARBA" id="ARBA00006324"/>
    </source>
</evidence>
<comment type="subcellular location">
    <subcellularLocation>
        <location evidence="1">Cytoplasm</location>
    </subcellularLocation>
</comment>
<comment type="subunit">
    <text evidence="4">Homotetramer.</text>
</comment>
<keyword evidence="6" id="KW-0963">Cytoplasm</keyword>
<comment type="similarity">
    <text evidence="3">Belongs to the DapA family. NanA subfamily.</text>
</comment>
<dbReference type="InterPro" id="IPR020624">
    <property type="entry name" value="Schiff_base-form_aldolases_CS"/>
</dbReference>
<evidence type="ECO:0000256" key="10">
    <source>
        <dbReference type="ARBA" id="ARBA00044906"/>
    </source>
</evidence>
<dbReference type="SUPFAM" id="SSF51569">
    <property type="entry name" value="Aldolase"/>
    <property type="match status" value="2"/>
</dbReference>
<reference evidence="11" key="1">
    <citation type="submission" date="2020-11" db="EMBL/GenBank/DDBJ databases">
        <authorList>
            <person name="Tran Van P."/>
        </authorList>
    </citation>
    <scope>NUCLEOTIDE SEQUENCE</scope>
</reference>
<keyword evidence="8" id="KW-0704">Schiff base</keyword>
<dbReference type="Gene3D" id="3.20.20.70">
    <property type="entry name" value="Aldolase class I"/>
    <property type="match status" value="2"/>
</dbReference>
<dbReference type="PANTHER" id="PTHR12128">
    <property type="entry name" value="DIHYDRODIPICOLINATE SYNTHASE"/>
    <property type="match status" value="1"/>
</dbReference>
<dbReference type="InterPro" id="IPR002220">
    <property type="entry name" value="DapA-like"/>
</dbReference>
<dbReference type="OrthoDB" id="6411333at2759"/>
<accession>A0A7R9L3T6</accession>
<dbReference type="EMBL" id="CAJPIZ010014477">
    <property type="protein sequence ID" value="CAG2114788.1"/>
    <property type="molecule type" value="Genomic_DNA"/>
</dbReference>
<comment type="pathway">
    <text evidence="2">Amino-sugar metabolism; N-acetylneuraminate degradation.</text>
</comment>
<dbReference type="GO" id="GO:0005737">
    <property type="term" value="C:cytoplasm"/>
    <property type="evidence" value="ECO:0007669"/>
    <property type="project" value="UniProtKB-SubCell"/>
</dbReference>